<feature type="domain" description="Integrase-type" evidence="9">
    <location>
        <begin position="23"/>
        <end position="64"/>
    </location>
</feature>
<feature type="non-terminal residue" evidence="10">
    <location>
        <position position="108"/>
    </location>
</feature>
<keyword evidence="7" id="KW-0695">RNA-directed DNA polymerase</keyword>
<dbReference type="EMBL" id="WEIS01047566">
    <property type="protein sequence ID" value="NWI66452.1"/>
    <property type="molecule type" value="Genomic_DNA"/>
</dbReference>
<evidence type="ECO:0000256" key="4">
    <source>
        <dbReference type="ARBA" id="ARBA00022723"/>
    </source>
</evidence>
<keyword evidence="5" id="KW-0255">Endonuclease</keyword>
<evidence type="ECO:0000256" key="7">
    <source>
        <dbReference type="ARBA" id="ARBA00022918"/>
    </source>
</evidence>
<keyword evidence="6" id="KW-0378">Hydrolase</keyword>
<evidence type="ECO:0000256" key="6">
    <source>
        <dbReference type="ARBA" id="ARBA00022801"/>
    </source>
</evidence>
<dbReference type="AlphaFoldDB" id="A0A851DCA9"/>
<keyword evidence="3" id="KW-0540">Nuclease</keyword>
<evidence type="ECO:0000259" key="9">
    <source>
        <dbReference type="PROSITE" id="PS50876"/>
    </source>
</evidence>
<dbReference type="OrthoDB" id="9381447at2759"/>
<evidence type="ECO:0000256" key="1">
    <source>
        <dbReference type="ARBA" id="ARBA00022679"/>
    </source>
</evidence>
<evidence type="ECO:0000256" key="3">
    <source>
        <dbReference type="ARBA" id="ARBA00022722"/>
    </source>
</evidence>
<dbReference type="Pfam" id="PF02022">
    <property type="entry name" value="Integrase_Zn"/>
    <property type="match status" value="1"/>
</dbReference>
<dbReference type="GO" id="GO:0016787">
    <property type="term" value="F:hydrolase activity"/>
    <property type="evidence" value="ECO:0007669"/>
    <property type="project" value="UniProtKB-KW"/>
</dbReference>
<dbReference type="Proteomes" id="UP000660247">
    <property type="component" value="Unassembled WGS sequence"/>
</dbReference>
<dbReference type="InterPro" id="IPR003308">
    <property type="entry name" value="Integrase_Zn-bd_dom_N"/>
</dbReference>
<dbReference type="GO" id="GO:0008270">
    <property type="term" value="F:zinc ion binding"/>
    <property type="evidence" value="ECO:0007669"/>
    <property type="project" value="UniProtKB-KW"/>
</dbReference>
<accession>A0A851DCA9</accession>
<evidence type="ECO:0000256" key="8">
    <source>
        <dbReference type="PROSITE-ProRule" id="PRU00450"/>
    </source>
</evidence>
<dbReference type="PANTHER" id="PTHR41694">
    <property type="entry name" value="ENDOGENOUS RETROVIRUS GROUP K MEMBER POL PROTEIN"/>
    <property type="match status" value="1"/>
</dbReference>
<dbReference type="GO" id="GO:0003964">
    <property type="term" value="F:RNA-directed DNA polymerase activity"/>
    <property type="evidence" value="ECO:0007669"/>
    <property type="project" value="UniProtKB-KW"/>
</dbReference>
<keyword evidence="8" id="KW-0862">Zinc</keyword>
<name>A0A851DCA9_TODME</name>
<dbReference type="GO" id="GO:0004519">
    <property type="term" value="F:endonuclease activity"/>
    <property type="evidence" value="ECO:0007669"/>
    <property type="project" value="UniProtKB-KW"/>
</dbReference>
<keyword evidence="1" id="KW-0808">Transferase</keyword>
<reference evidence="10" key="1">
    <citation type="submission" date="2019-10" db="EMBL/GenBank/DDBJ databases">
        <title>Bird 10,000 Genomes (B10K) Project - Family phase.</title>
        <authorList>
            <person name="Zhang G."/>
        </authorList>
    </citation>
    <scope>NUCLEOTIDE SEQUENCE</scope>
    <source>
        <strain evidence="10">B10K-DU-002-69</strain>
        <tissue evidence="10">Muscle</tissue>
    </source>
</reference>
<keyword evidence="11" id="KW-1185">Reference proteome</keyword>
<dbReference type="PROSITE" id="PS50876">
    <property type="entry name" value="ZF_INTEGRASE"/>
    <property type="match status" value="1"/>
</dbReference>
<dbReference type="PANTHER" id="PTHR41694:SF3">
    <property type="entry name" value="RNA-DIRECTED DNA POLYMERASE-RELATED"/>
    <property type="match status" value="1"/>
</dbReference>
<protein>
    <submittedName>
        <fullName evidence="10">POK19 protein</fullName>
    </submittedName>
</protein>
<gene>
    <name evidence="10" type="primary">Ervk19_1</name>
    <name evidence="10" type="ORF">TODMEX_R10550</name>
</gene>
<evidence type="ECO:0000256" key="2">
    <source>
        <dbReference type="ARBA" id="ARBA00022695"/>
    </source>
</evidence>
<evidence type="ECO:0000313" key="10">
    <source>
        <dbReference type="EMBL" id="NWI66452.1"/>
    </source>
</evidence>
<sequence length="108" mass="11881">IAEGNACADHLADVAVVMPSVPVTLEQAWLSHIFYHQSVKALKWMFSITLEQARQILVACPDCQLLMPLTPGGVNPRGTEALQLWQTDVTHISEFGGLCFVRVSVDTF</sequence>
<keyword evidence="4" id="KW-0479">Metal-binding</keyword>
<evidence type="ECO:0000256" key="5">
    <source>
        <dbReference type="ARBA" id="ARBA00022759"/>
    </source>
</evidence>
<dbReference type="InterPro" id="IPR017856">
    <property type="entry name" value="Integrase-like_N"/>
</dbReference>
<proteinExistence type="predicted"/>
<keyword evidence="2" id="KW-0548">Nucleotidyltransferase</keyword>
<organism evidence="10 11">
    <name type="scientific">Todus mexicanus</name>
    <name type="common">Puerto Rican tody</name>
    <dbReference type="NCBI Taxonomy" id="135184"/>
    <lineage>
        <taxon>Eukaryota</taxon>
        <taxon>Metazoa</taxon>
        <taxon>Chordata</taxon>
        <taxon>Craniata</taxon>
        <taxon>Vertebrata</taxon>
        <taxon>Euteleostomi</taxon>
        <taxon>Archelosauria</taxon>
        <taxon>Archosauria</taxon>
        <taxon>Dinosauria</taxon>
        <taxon>Saurischia</taxon>
        <taxon>Theropoda</taxon>
        <taxon>Coelurosauria</taxon>
        <taxon>Aves</taxon>
        <taxon>Neognathae</taxon>
        <taxon>Neoaves</taxon>
        <taxon>Telluraves</taxon>
        <taxon>Coraciimorphae</taxon>
        <taxon>Coraciiformes</taxon>
        <taxon>Todidae</taxon>
        <taxon>Todus</taxon>
    </lineage>
</organism>
<dbReference type="Gene3D" id="1.10.10.200">
    <property type="match status" value="1"/>
</dbReference>
<dbReference type="GO" id="GO:0035613">
    <property type="term" value="F:RNA stem-loop binding"/>
    <property type="evidence" value="ECO:0007669"/>
    <property type="project" value="TreeGrafter"/>
</dbReference>
<feature type="non-terminal residue" evidence="10">
    <location>
        <position position="1"/>
    </location>
</feature>
<evidence type="ECO:0000313" key="11">
    <source>
        <dbReference type="Proteomes" id="UP000660247"/>
    </source>
</evidence>
<comment type="caution">
    <text evidence="10">The sequence shown here is derived from an EMBL/GenBank/DDBJ whole genome shotgun (WGS) entry which is preliminary data.</text>
</comment>
<dbReference type="SUPFAM" id="SSF46919">
    <property type="entry name" value="N-terminal Zn binding domain of HIV integrase"/>
    <property type="match status" value="1"/>
</dbReference>
<keyword evidence="8" id="KW-0863">Zinc-finger</keyword>